<dbReference type="PANTHER" id="PTHR12138">
    <property type="entry name" value="PRIMATE-EXPANDED PROTEIN FAMILY"/>
    <property type="match status" value="1"/>
</dbReference>
<dbReference type="GeneTree" id="ENSGT01120000271815"/>
<name>A0A7N9CH94_MACFA</name>
<dbReference type="Proteomes" id="UP000233100">
    <property type="component" value="Chromosome 3"/>
</dbReference>
<dbReference type="PRINTS" id="PR02045">
    <property type="entry name" value="F138DOMAIN"/>
</dbReference>
<reference evidence="1" key="2">
    <citation type="submission" date="2025-08" db="UniProtKB">
        <authorList>
            <consortium name="Ensembl"/>
        </authorList>
    </citation>
    <scope>IDENTIFICATION</scope>
</reference>
<sequence length="187" mass="19878">MRGLEEAAWGPRAPCHPHMRMQQQGAVGAAKQLPPDPEPAGAVALDFPASRTVGKKVLFCLFVCFVFFETESHSLCRPGWSAVVRSPISTHCNLHLLVSSDSPASASQVAGIIGVHHHARLIFVFLVEVGFYHVGQAGLQLLTSGDLPASVSQSAGITGVEPLHPAKSSIFHKSSSLRHFVTAAPTD</sequence>
<accession>A0A7N9CH94</accession>
<evidence type="ECO:0000313" key="1">
    <source>
        <dbReference type="Ensembl" id="ENSMFAP00000047922.1"/>
    </source>
</evidence>
<reference evidence="1" key="3">
    <citation type="submission" date="2025-09" db="UniProtKB">
        <authorList>
            <consortium name="Ensembl"/>
        </authorList>
    </citation>
    <scope>IDENTIFICATION</scope>
</reference>
<proteinExistence type="predicted"/>
<organism evidence="1 2">
    <name type="scientific">Macaca fascicularis</name>
    <name type="common">Crab-eating macaque</name>
    <name type="synonym">Cynomolgus monkey</name>
    <dbReference type="NCBI Taxonomy" id="9541"/>
    <lineage>
        <taxon>Eukaryota</taxon>
        <taxon>Metazoa</taxon>
        <taxon>Chordata</taxon>
        <taxon>Craniata</taxon>
        <taxon>Vertebrata</taxon>
        <taxon>Euteleostomi</taxon>
        <taxon>Mammalia</taxon>
        <taxon>Eutheria</taxon>
        <taxon>Euarchontoglires</taxon>
        <taxon>Primates</taxon>
        <taxon>Haplorrhini</taxon>
        <taxon>Catarrhini</taxon>
        <taxon>Cercopithecidae</taxon>
        <taxon>Cercopithecinae</taxon>
        <taxon>Macaca</taxon>
    </lineage>
</organism>
<keyword evidence="2" id="KW-1185">Reference proteome</keyword>
<dbReference type="PANTHER" id="PTHR12138:SF133">
    <property type="entry name" value="SECRETED PROTEIN"/>
    <property type="match status" value="1"/>
</dbReference>
<dbReference type="Ensembl" id="ENSMFAT00000084114.1">
    <property type="protein sequence ID" value="ENSMFAP00000047922.1"/>
    <property type="gene ID" value="ENSMFAG00000056006.1"/>
</dbReference>
<dbReference type="AlphaFoldDB" id="A0A7N9CH94"/>
<evidence type="ECO:0000313" key="2">
    <source>
        <dbReference type="Proteomes" id="UP000233100"/>
    </source>
</evidence>
<reference evidence="1 2" key="1">
    <citation type="submission" date="2013-03" db="EMBL/GenBank/DDBJ databases">
        <authorList>
            <person name="Warren W."/>
            <person name="Wilson R.K."/>
        </authorList>
    </citation>
    <scope>NUCLEOTIDE SEQUENCE</scope>
</reference>
<protein>
    <submittedName>
        <fullName evidence="1">Uncharacterized protein</fullName>
    </submittedName>
</protein>